<dbReference type="OrthoDB" id="10626206at2759"/>
<dbReference type="AlphaFoldDB" id="A0A3M0KUE0"/>
<proteinExistence type="predicted"/>
<sequence>MDKKTGKLVQKNAAHLAFLSLTHGPNVWIICKGKIRDDRSVLLSDIVRMDGRSAMDLNELDQDIFIGLSAQGGAQDPVQDPAVQTCNPGVGLRGELSGFIVVCLDEKETYASEPQF</sequence>
<evidence type="ECO:0000313" key="2">
    <source>
        <dbReference type="Proteomes" id="UP000269221"/>
    </source>
</evidence>
<gene>
    <name evidence="1" type="ORF">DUI87_09485</name>
</gene>
<evidence type="ECO:0000313" key="1">
    <source>
        <dbReference type="EMBL" id="RMC14390.1"/>
    </source>
</evidence>
<dbReference type="Proteomes" id="UP000269221">
    <property type="component" value="Unassembled WGS sequence"/>
</dbReference>
<accession>A0A3M0KUE0</accession>
<dbReference type="EMBL" id="QRBI01000105">
    <property type="protein sequence ID" value="RMC14390.1"/>
    <property type="molecule type" value="Genomic_DNA"/>
</dbReference>
<protein>
    <submittedName>
        <fullName evidence="1">Uncharacterized protein</fullName>
    </submittedName>
</protein>
<reference evidence="1 2" key="1">
    <citation type="submission" date="2018-07" db="EMBL/GenBank/DDBJ databases">
        <title>A high quality draft genome assembly of the barn swallow (H. rustica rustica).</title>
        <authorList>
            <person name="Formenti G."/>
            <person name="Chiara M."/>
            <person name="Poveda L."/>
            <person name="Francoijs K.-J."/>
            <person name="Bonisoli-Alquati A."/>
            <person name="Canova L."/>
            <person name="Gianfranceschi L."/>
            <person name="Horner D.S."/>
            <person name="Saino N."/>
        </authorList>
    </citation>
    <scope>NUCLEOTIDE SEQUENCE [LARGE SCALE GENOMIC DNA]</scope>
    <source>
        <strain evidence="1">Chelidonia</strain>
        <tissue evidence="1">Blood</tissue>
    </source>
</reference>
<organism evidence="1 2">
    <name type="scientific">Hirundo rustica rustica</name>
    <dbReference type="NCBI Taxonomy" id="333673"/>
    <lineage>
        <taxon>Eukaryota</taxon>
        <taxon>Metazoa</taxon>
        <taxon>Chordata</taxon>
        <taxon>Craniata</taxon>
        <taxon>Vertebrata</taxon>
        <taxon>Euteleostomi</taxon>
        <taxon>Archelosauria</taxon>
        <taxon>Archosauria</taxon>
        <taxon>Dinosauria</taxon>
        <taxon>Saurischia</taxon>
        <taxon>Theropoda</taxon>
        <taxon>Coelurosauria</taxon>
        <taxon>Aves</taxon>
        <taxon>Neognathae</taxon>
        <taxon>Neoaves</taxon>
        <taxon>Telluraves</taxon>
        <taxon>Australaves</taxon>
        <taxon>Passeriformes</taxon>
        <taxon>Sylvioidea</taxon>
        <taxon>Hirundinidae</taxon>
        <taxon>Hirundo</taxon>
    </lineage>
</organism>
<name>A0A3M0KUE0_HIRRU</name>
<keyword evidence="2" id="KW-1185">Reference proteome</keyword>
<comment type="caution">
    <text evidence="1">The sequence shown here is derived from an EMBL/GenBank/DDBJ whole genome shotgun (WGS) entry which is preliminary data.</text>
</comment>